<feature type="transmembrane region" description="Helical" evidence="1">
    <location>
        <begin position="228"/>
        <end position="246"/>
    </location>
</feature>
<reference evidence="2 3" key="1">
    <citation type="submission" date="2022-04" db="EMBL/GenBank/DDBJ databases">
        <title>Hymenobacter sp. isolated from the air.</title>
        <authorList>
            <person name="Won M."/>
            <person name="Lee C.-M."/>
            <person name="Woen H.-Y."/>
            <person name="Kwon S.-W."/>
        </authorList>
    </citation>
    <scope>NUCLEOTIDE SEQUENCE [LARGE SCALE GENOMIC DNA]</scope>
    <source>
        <strain evidence="3">5516 S-25</strain>
    </source>
</reference>
<evidence type="ECO:0008006" key="4">
    <source>
        <dbReference type="Google" id="ProtNLM"/>
    </source>
</evidence>
<keyword evidence="1" id="KW-0472">Membrane</keyword>
<feature type="transmembrane region" description="Helical" evidence="1">
    <location>
        <begin position="310"/>
        <end position="333"/>
    </location>
</feature>
<feature type="transmembrane region" description="Helical" evidence="1">
    <location>
        <begin position="104"/>
        <end position="125"/>
    </location>
</feature>
<evidence type="ECO:0000256" key="1">
    <source>
        <dbReference type="SAM" id="Phobius"/>
    </source>
</evidence>
<dbReference type="EMBL" id="CP095848">
    <property type="protein sequence ID" value="UPL47809.1"/>
    <property type="molecule type" value="Genomic_DNA"/>
</dbReference>
<accession>A0ABY4J7R9</accession>
<organism evidence="2 3">
    <name type="scientific">Hymenobacter sublimis</name>
    <dbReference type="NCBI Taxonomy" id="2933777"/>
    <lineage>
        <taxon>Bacteria</taxon>
        <taxon>Pseudomonadati</taxon>
        <taxon>Bacteroidota</taxon>
        <taxon>Cytophagia</taxon>
        <taxon>Cytophagales</taxon>
        <taxon>Hymenobacteraceae</taxon>
        <taxon>Hymenobacter</taxon>
    </lineage>
</organism>
<feature type="transmembrane region" description="Helical" evidence="1">
    <location>
        <begin position="368"/>
        <end position="386"/>
    </location>
</feature>
<evidence type="ECO:0000313" key="2">
    <source>
        <dbReference type="EMBL" id="UPL47809.1"/>
    </source>
</evidence>
<keyword evidence="1" id="KW-0812">Transmembrane</keyword>
<feature type="transmembrane region" description="Helical" evidence="1">
    <location>
        <begin position="188"/>
        <end position="208"/>
    </location>
</feature>
<proteinExistence type="predicted"/>
<gene>
    <name evidence="2" type="ORF">MWH26_11450</name>
</gene>
<keyword evidence="1" id="KW-1133">Transmembrane helix</keyword>
<feature type="transmembrane region" description="Helical" evidence="1">
    <location>
        <begin position="20"/>
        <end position="41"/>
    </location>
</feature>
<evidence type="ECO:0000313" key="3">
    <source>
        <dbReference type="Proteomes" id="UP000829647"/>
    </source>
</evidence>
<feature type="transmembrane region" description="Helical" evidence="1">
    <location>
        <begin position="160"/>
        <end position="181"/>
    </location>
</feature>
<protein>
    <recommendedName>
        <fullName evidence="4">Glycosyltransferase RgtA/B/C/D-like domain-containing protein</fullName>
    </recommendedName>
</protein>
<name>A0ABY4J7R9_9BACT</name>
<feature type="transmembrane region" description="Helical" evidence="1">
    <location>
        <begin position="284"/>
        <end position="304"/>
    </location>
</feature>
<dbReference type="RefSeq" id="WP_247974391.1">
    <property type="nucleotide sequence ID" value="NZ_CP095848.1"/>
</dbReference>
<dbReference type="Proteomes" id="UP000829647">
    <property type="component" value="Chromosome"/>
</dbReference>
<sequence>MPNVFALARAAGGRWLWPGLPLLLILAGRLWAMTTGGALAFPDEERHLKSVEAVAAMLEGHFELACLHLANTQGRPADALLRLPVAAGQVALEYFWHLPPTSPASLLLPQLFGWLVLALNMALLWRLARRWLPVAAADVVLVVYSALASSQLYVRHLFPYDTALGLVLLALVLLSAPTAALRSPWRRGLLAGTLGVLAFAVYPGYYFAPLLPGAMLLASTGRAQWKRAALGFLAGAGLVVAPLEILTRVGHISYLRTLQHLPATVNQGDFGEGFSFLPRYLWQVEGPTGGLLLLLALPGLWALLTKHPAPLTRVVALAPLVAWLGHASLVFFAHQLVLYGRLVHFFLPFLVLYAGTALHLLRPGLLRRAATVLLVGAALVHLGRFGRAYLALAYPRDVLAAYHLPPTAPLRYLNEGGVGPLLNYSVPPARRFAPPATPPDSLLLVNFTFLYPLLSSNCQPVAAPASYHRLLDAPHFLTLPAYGFEGFTPAMRTQLQACNFHCRIYKVR</sequence>
<keyword evidence="3" id="KW-1185">Reference proteome</keyword>
<feature type="transmembrane region" description="Helical" evidence="1">
    <location>
        <begin position="345"/>
        <end position="362"/>
    </location>
</feature>